<protein>
    <submittedName>
        <fullName evidence="2">Uncharacterized protein</fullName>
    </submittedName>
</protein>
<name>A0AAV4XM92_CAEEX</name>
<feature type="region of interest" description="Disordered" evidence="1">
    <location>
        <begin position="67"/>
        <end position="90"/>
    </location>
</feature>
<proteinExistence type="predicted"/>
<dbReference type="AlphaFoldDB" id="A0AAV4XM92"/>
<accession>A0AAV4XM92</accession>
<comment type="caution">
    <text evidence="2">The sequence shown here is derived from an EMBL/GenBank/DDBJ whole genome shotgun (WGS) entry which is preliminary data.</text>
</comment>
<reference evidence="2 3" key="1">
    <citation type="submission" date="2021-06" db="EMBL/GenBank/DDBJ databases">
        <title>Caerostris extrusa draft genome.</title>
        <authorList>
            <person name="Kono N."/>
            <person name="Arakawa K."/>
        </authorList>
    </citation>
    <scope>NUCLEOTIDE SEQUENCE [LARGE SCALE GENOMIC DNA]</scope>
</reference>
<evidence type="ECO:0000313" key="3">
    <source>
        <dbReference type="Proteomes" id="UP001054945"/>
    </source>
</evidence>
<gene>
    <name evidence="2" type="ORF">CEXT_635501</name>
</gene>
<feature type="region of interest" description="Disordered" evidence="1">
    <location>
        <begin position="1"/>
        <end position="46"/>
    </location>
</feature>
<dbReference type="EMBL" id="BPLR01018019">
    <property type="protein sequence ID" value="GIY96205.1"/>
    <property type="molecule type" value="Genomic_DNA"/>
</dbReference>
<evidence type="ECO:0000256" key="1">
    <source>
        <dbReference type="SAM" id="MobiDB-lite"/>
    </source>
</evidence>
<evidence type="ECO:0000313" key="2">
    <source>
        <dbReference type="EMBL" id="GIY96205.1"/>
    </source>
</evidence>
<feature type="compositionally biased region" description="Basic and acidic residues" evidence="1">
    <location>
        <begin position="1"/>
        <end position="19"/>
    </location>
</feature>
<dbReference type="Proteomes" id="UP001054945">
    <property type="component" value="Unassembled WGS sequence"/>
</dbReference>
<feature type="compositionally biased region" description="Basic and acidic residues" evidence="1">
    <location>
        <begin position="75"/>
        <end position="90"/>
    </location>
</feature>
<organism evidence="2 3">
    <name type="scientific">Caerostris extrusa</name>
    <name type="common">Bark spider</name>
    <name type="synonym">Caerostris bankana</name>
    <dbReference type="NCBI Taxonomy" id="172846"/>
    <lineage>
        <taxon>Eukaryota</taxon>
        <taxon>Metazoa</taxon>
        <taxon>Ecdysozoa</taxon>
        <taxon>Arthropoda</taxon>
        <taxon>Chelicerata</taxon>
        <taxon>Arachnida</taxon>
        <taxon>Araneae</taxon>
        <taxon>Araneomorphae</taxon>
        <taxon>Entelegynae</taxon>
        <taxon>Araneoidea</taxon>
        <taxon>Araneidae</taxon>
        <taxon>Caerostris</taxon>
    </lineage>
</organism>
<keyword evidence="3" id="KW-1185">Reference proteome</keyword>
<sequence>MEGHVLPDEEEHGHNKAFQEHILSSKMAREPFRAHKDPSDNDHRWKMPNSSTICCKVAQIGVASFGTNVPSGVTEGRDSVQLERSKLRLN</sequence>
<feature type="compositionally biased region" description="Basic and acidic residues" evidence="1">
    <location>
        <begin position="27"/>
        <end position="45"/>
    </location>
</feature>